<dbReference type="PANTHER" id="PTHR30273:SF2">
    <property type="entry name" value="PROTEIN FECR"/>
    <property type="match status" value="1"/>
</dbReference>
<evidence type="ECO:0000256" key="1">
    <source>
        <dbReference type="SAM" id="Phobius"/>
    </source>
</evidence>
<name>A0ABP9AD51_9SPHI</name>
<accession>A0ABP9AD51</accession>
<feature type="domain" description="Protein FecR C-terminal" evidence="3">
    <location>
        <begin position="247"/>
        <end position="313"/>
    </location>
</feature>
<dbReference type="EMBL" id="BAABIQ010000002">
    <property type="protein sequence ID" value="GAA4778855.1"/>
    <property type="molecule type" value="Genomic_DNA"/>
</dbReference>
<evidence type="ECO:0000313" key="5">
    <source>
        <dbReference type="Proteomes" id="UP001501411"/>
    </source>
</evidence>
<reference evidence="5" key="1">
    <citation type="journal article" date="2019" name="Int. J. Syst. Evol. Microbiol.">
        <title>The Global Catalogue of Microorganisms (GCM) 10K type strain sequencing project: providing services to taxonomists for standard genome sequencing and annotation.</title>
        <authorList>
            <consortium name="The Broad Institute Genomics Platform"/>
            <consortium name="The Broad Institute Genome Sequencing Center for Infectious Disease"/>
            <person name="Wu L."/>
            <person name="Ma J."/>
        </authorList>
    </citation>
    <scope>NUCLEOTIDE SEQUENCE [LARGE SCALE GENOMIC DNA]</scope>
    <source>
        <strain evidence="5">JCM 18200</strain>
    </source>
</reference>
<feature type="transmembrane region" description="Helical" evidence="1">
    <location>
        <begin position="75"/>
        <end position="93"/>
    </location>
</feature>
<dbReference type="InterPro" id="IPR012373">
    <property type="entry name" value="Ferrdict_sens_TM"/>
</dbReference>
<evidence type="ECO:0000313" key="4">
    <source>
        <dbReference type="EMBL" id="GAA4778855.1"/>
    </source>
</evidence>
<dbReference type="Pfam" id="PF04773">
    <property type="entry name" value="FecR"/>
    <property type="match status" value="1"/>
</dbReference>
<dbReference type="InterPro" id="IPR032508">
    <property type="entry name" value="FecR_C"/>
</dbReference>
<evidence type="ECO:0000259" key="3">
    <source>
        <dbReference type="Pfam" id="PF16344"/>
    </source>
</evidence>
<dbReference type="PANTHER" id="PTHR30273">
    <property type="entry name" value="PERIPLASMIC SIGNAL SENSOR AND SIGMA FACTOR ACTIVATOR FECR-RELATED"/>
    <property type="match status" value="1"/>
</dbReference>
<keyword evidence="5" id="KW-1185">Reference proteome</keyword>
<dbReference type="Gene3D" id="3.55.50.30">
    <property type="match status" value="1"/>
</dbReference>
<organism evidence="4 5">
    <name type="scientific">Olivibacter ginsenosidimutans</name>
    <dbReference type="NCBI Taxonomy" id="1176537"/>
    <lineage>
        <taxon>Bacteria</taxon>
        <taxon>Pseudomonadati</taxon>
        <taxon>Bacteroidota</taxon>
        <taxon>Sphingobacteriia</taxon>
        <taxon>Sphingobacteriales</taxon>
        <taxon>Sphingobacteriaceae</taxon>
        <taxon>Olivibacter</taxon>
    </lineage>
</organism>
<feature type="domain" description="FecR protein" evidence="2">
    <location>
        <begin position="110"/>
        <end position="202"/>
    </location>
</feature>
<dbReference type="InterPro" id="IPR006860">
    <property type="entry name" value="FecR"/>
</dbReference>
<dbReference type="Gene3D" id="2.60.120.1440">
    <property type="match status" value="1"/>
</dbReference>
<sequence length="314" mass="36447">MDRIDPELLKRYADGSCTDEERAIVEEWLDKEDNLFDQEAEPLPQYQLDKQKRALWNSFVEKAFLYSARLRWWRWSLYVSLLVLTGLAIQSIFHTIQIYKAPVVMHTQEVPPGKNLKLVLPDSSTVWLAGGSTLRYPETFADSLRELNLVDGEIYLHVVQKKNQPFRLITDGAVIQVLGTRFYVENRQHNTRMRIALEEGSIRFSRGTSRQLLQPGDQLSYWKADSTFEMHRIAPTDIARWSNGLIQFNHTVLQEALEKLENHYGVRFLIEGNPNLKQPITGKFDNLPLSRVLHLMEGVTNLHFKQEGKTIKIN</sequence>
<dbReference type="Proteomes" id="UP001501411">
    <property type="component" value="Unassembled WGS sequence"/>
</dbReference>
<proteinExistence type="predicted"/>
<comment type="caution">
    <text evidence="4">The sequence shown here is derived from an EMBL/GenBank/DDBJ whole genome shotgun (WGS) entry which is preliminary data.</text>
</comment>
<evidence type="ECO:0000259" key="2">
    <source>
        <dbReference type="Pfam" id="PF04773"/>
    </source>
</evidence>
<keyword evidence="1" id="KW-1133">Transmembrane helix</keyword>
<protein>
    <submittedName>
        <fullName evidence="4">FecR domain-containing protein</fullName>
    </submittedName>
</protein>
<dbReference type="PIRSF" id="PIRSF018266">
    <property type="entry name" value="FecR"/>
    <property type="match status" value="1"/>
</dbReference>
<keyword evidence="1" id="KW-0472">Membrane</keyword>
<gene>
    <name evidence="4" type="ORF">GCM10023231_01810</name>
</gene>
<dbReference type="RefSeq" id="WP_345229798.1">
    <property type="nucleotide sequence ID" value="NZ_BAABIQ010000002.1"/>
</dbReference>
<dbReference type="Pfam" id="PF16344">
    <property type="entry name" value="FecR_C"/>
    <property type="match status" value="1"/>
</dbReference>
<keyword evidence="1" id="KW-0812">Transmembrane</keyword>